<reference evidence="2" key="1">
    <citation type="journal article" date="2022" name="bioRxiv">
        <title>Sequencing and chromosome-scale assembly of the giantPleurodeles waltlgenome.</title>
        <authorList>
            <person name="Brown T."/>
            <person name="Elewa A."/>
            <person name="Iarovenko S."/>
            <person name="Subramanian E."/>
            <person name="Araus A.J."/>
            <person name="Petzold A."/>
            <person name="Susuki M."/>
            <person name="Suzuki K.-i.T."/>
            <person name="Hayashi T."/>
            <person name="Toyoda A."/>
            <person name="Oliveira C."/>
            <person name="Osipova E."/>
            <person name="Leigh N.D."/>
            <person name="Simon A."/>
            <person name="Yun M.H."/>
        </authorList>
    </citation>
    <scope>NUCLEOTIDE SEQUENCE</scope>
    <source>
        <strain evidence="2">20211129_DDA</strain>
        <tissue evidence="2">Liver</tissue>
    </source>
</reference>
<comment type="caution">
    <text evidence="2">The sequence shown here is derived from an EMBL/GenBank/DDBJ whole genome shotgun (WGS) entry which is preliminary data.</text>
</comment>
<dbReference type="AlphaFoldDB" id="A0AAV7MY35"/>
<evidence type="ECO:0000256" key="1">
    <source>
        <dbReference type="SAM" id="MobiDB-lite"/>
    </source>
</evidence>
<accession>A0AAV7MY35</accession>
<feature type="region of interest" description="Disordered" evidence="1">
    <location>
        <begin position="110"/>
        <end position="139"/>
    </location>
</feature>
<keyword evidence="3" id="KW-1185">Reference proteome</keyword>
<feature type="region of interest" description="Disordered" evidence="1">
    <location>
        <begin position="26"/>
        <end position="60"/>
    </location>
</feature>
<gene>
    <name evidence="2" type="ORF">NDU88_004306</name>
</gene>
<protein>
    <recommendedName>
        <fullName evidence="4">Rho termination factor N-terminal domain-containing protein</fullName>
    </recommendedName>
</protein>
<feature type="compositionally biased region" description="Low complexity" evidence="1">
    <location>
        <begin position="26"/>
        <end position="38"/>
    </location>
</feature>
<proteinExistence type="predicted"/>
<organism evidence="2 3">
    <name type="scientific">Pleurodeles waltl</name>
    <name type="common">Iberian ribbed newt</name>
    <dbReference type="NCBI Taxonomy" id="8319"/>
    <lineage>
        <taxon>Eukaryota</taxon>
        <taxon>Metazoa</taxon>
        <taxon>Chordata</taxon>
        <taxon>Craniata</taxon>
        <taxon>Vertebrata</taxon>
        <taxon>Euteleostomi</taxon>
        <taxon>Amphibia</taxon>
        <taxon>Batrachia</taxon>
        <taxon>Caudata</taxon>
        <taxon>Salamandroidea</taxon>
        <taxon>Salamandridae</taxon>
        <taxon>Pleurodelinae</taxon>
        <taxon>Pleurodeles</taxon>
    </lineage>
</organism>
<name>A0AAV7MY35_PLEWA</name>
<dbReference type="Proteomes" id="UP001066276">
    <property type="component" value="Chromosome 9"/>
</dbReference>
<sequence length="139" mass="15190">MRLAAPIESDEATEGRVRDEVGRISIPASSPHASPAGSLLPVPRCSLPHSTRKYRPTLKSTMDADRSLNLSIPQALRISELRALCKARGIGYRATVKKKNLGKALSHFEEERVKKENTSSEGDPVEVKEEALATENEGE</sequence>
<dbReference type="EMBL" id="JANPWB010000013">
    <property type="protein sequence ID" value="KAJ1106908.1"/>
    <property type="molecule type" value="Genomic_DNA"/>
</dbReference>
<evidence type="ECO:0000313" key="2">
    <source>
        <dbReference type="EMBL" id="KAJ1106908.1"/>
    </source>
</evidence>
<feature type="region of interest" description="Disordered" evidence="1">
    <location>
        <begin position="1"/>
        <end position="20"/>
    </location>
</feature>
<evidence type="ECO:0000313" key="3">
    <source>
        <dbReference type="Proteomes" id="UP001066276"/>
    </source>
</evidence>
<evidence type="ECO:0008006" key="4">
    <source>
        <dbReference type="Google" id="ProtNLM"/>
    </source>
</evidence>